<gene>
    <name evidence="2" type="ORF">SAMN06265378_1118</name>
</gene>
<proteinExistence type="predicted"/>
<feature type="domain" description="Helix-turn-helix" evidence="1">
    <location>
        <begin position="28"/>
        <end position="78"/>
    </location>
</feature>
<accession>A0A238XMB3</accession>
<sequence length="82" mass="9231">MTTMNPDIDDIVRRVVARVKDELVTPEWLTPDQAAVYCGLTARGLEDLRYRRQGPVASKVGGRIVRYRCADLDAWLLAGREA</sequence>
<dbReference type="AlphaFoldDB" id="A0A238XMB3"/>
<dbReference type="InterPro" id="IPR041657">
    <property type="entry name" value="HTH_17"/>
</dbReference>
<organism evidence="2 3">
    <name type="scientific">Paracoccus sediminis</name>
    <dbReference type="NCBI Taxonomy" id="1214787"/>
    <lineage>
        <taxon>Bacteria</taxon>
        <taxon>Pseudomonadati</taxon>
        <taxon>Pseudomonadota</taxon>
        <taxon>Alphaproteobacteria</taxon>
        <taxon>Rhodobacterales</taxon>
        <taxon>Paracoccaceae</taxon>
        <taxon>Paracoccus</taxon>
    </lineage>
</organism>
<name>A0A238XMB3_9RHOB</name>
<evidence type="ECO:0000313" key="2">
    <source>
        <dbReference type="EMBL" id="SNR59822.1"/>
    </source>
</evidence>
<dbReference type="Proteomes" id="UP000198409">
    <property type="component" value="Unassembled WGS sequence"/>
</dbReference>
<dbReference type="EMBL" id="FZNM01000011">
    <property type="protein sequence ID" value="SNR59822.1"/>
    <property type="molecule type" value="Genomic_DNA"/>
</dbReference>
<dbReference type="Pfam" id="PF12728">
    <property type="entry name" value="HTH_17"/>
    <property type="match status" value="1"/>
</dbReference>
<protein>
    <submittedName>
        <fullName evidence="2">Helix-turn-helix domain-containing protein</fullName>
    </submittedName>
</protein>
<evidence type="ECO:0000259" key="1">
    <source>
        <dbReference type="Pfam" id="PF12728"/>
    </source>
</evidence>
<evidence type="ECO:0000313" key="3">
    <source>
        <dbReference type="Proteomes" id="UP000198409"/>
    </source>
</evidence>
<reference evidence="3" key="1">
    <citation type="submission" date="2017-06" db="EMBL/GenBank/DDBJ databases">
        <authorList>
            <person name="Varghese N."/>
            <person name="Submissions S."/>
        </authorList>
    </citation>
    <scope>NUCLEOTIDE SEQUENCE [LARGE SCALE GENOMIC DNA]</scope>
    <source>
        <strain evidence="3">DSM 26170</strain>
    </source>
</reference>